<dbReference type="EMBL" id="BOMQ01000036">
    <property type="protein sequence ID" value="GIE49578.1"/>
    <property type="molecule type" value="Genomic_DNA"/>
</dbReference>
<comment type="caution">
    <text evidence="1">The sequence shown here is derived from an EMBL/GenBank/DDBJ whole genome shotgun (WGS) entry which is preliminary data.</text>
</comment>
<gene>
    <name evidence="1" type="ORF">Ani05nite_31120</name>
</gene>
<dbReference type="AlphaFoldDB" id="A0A919MPJ6"/>
<sequence length="518" mass="53705">MPPIAFTADEFAGLAAGHGSAAALGKLAAGQLVRRRLLLWGVVREARAAALPVRDAVDLLLRVQARSAGTVADMLAHPQVDAWAADFPRTRALGYLHALAAAAAIRAGVPFTIDVPAAAGAVTLPGLGALAGAGDPVRLAFDGERLTADGSPAPLRARRSIDLGDVGGPVVAIEDVDQYRAQYRLPVAEPGAGHDRFAALWRAAWPLLATDHPAHARAVRLLVRSFVPLAAPAGGAEHSASSGRAVGAIALALPRTAESMALLVLHETQHLKLSSLLHLVDLDQRSQALYHAPWRADPRPFRGLLQGTYAHLGVTDFWRGRSAVQFAYWHGQTSRAAATLDGARELTAAGARFVAGMRATLDGWAGEPVPEAARRVAGVCIQVSGARWRLAHRAVGSDGLNRLTDAWAAGSAVPPGAAGTERAGAGADARILAALRNDRPALPAGDRALLAGDARRAAESYAATINSGTGGDDDWAGLAVALGAPDRPELPRDLHAALAATGPAPDPRDVVRWCAGGR</sequence>
<evidence type="ECO:0000313" key="1">
    <source>
        <dbReference type="EMBL" id="GIE49578.1"/>
    </source>
</evidence>
<reference evidence="1" key="1">
    <citation type="submission" date="2021-01" db="EMBL/GenBank/DDBJ databases">
        <title>Whole genome shotgun sequence of Actinoplanes nipponensis NBRC 14063.</title>
        <authorList>
            <person name="Komaki H."/>
            <person name="Tamura T."/>
        </authorList>
    </citation>
    <scope>NUCLEOTIDE SEQUENCE</scope>
    <source>
        <strain evidence="1">NBRC 14063</strain>
    </source>
</reference>
<protein>
    <submittedName>
        <fullName evidence="1">HEXXH motif domain-containing protein</fullName>
    </submittedName>
</protein>
<dbReference type="NCBIfam" id="TIGR04267">
    <property type="entry name" value="mod_HExxH"/>
    <property type="match status" value="1"/>
</dbReference>
<proteinExistence type="predicted"/>
<dbReference type="InterPro" id="IPR026337">
    <property type="entry name" value="AKG_HExxH"/>
</dbReference>
<dbReference type="RefSeq" id="WP_203768984.1">
    <property type="nucleotide sequence ID" value="NZ_BAAAYJ010000080.1"/>
</dbReference>
<keyword evidence="2" id="KW-1185">Reference proteome</keyword>
<accession>A0A919MPJ6</accession>
<organism evidence="1 2">
    <name type="scientific">Actinoplanes nipponensis</name>
    <dbReference type="NCBI Taxonomy" id="135950"/>
    <lineage>
        <taxon>Bacteria</taxon>
        <taxon>Bacillati</taxon>
        <taxon>Actinomycetota</taxon>
        <taxon>Actinomycetes</taxon>
        <taxon>Micromonosporales</taxon>
        <taxon>Micromonosporaceae</taxon>
        <taxon>Actinoplanes</taxon>
    </lineage>
</organism>
<name>A0A919MPJ6_9ACTN</name>
<evidence type="ECO:0000313" key="2">
    <source>
        <dbReference type="Proteomes" id="UP000647172"/>
    </source>
</evidence>
<dbReference type="Proteomes" id="UP000647172">
    <property type="component" value="Unassembled WGS sequence"/>
</dbReference>